<reference evidence="1 3" key="1">
    <citation type="journal article" date="2008" name="Science">
        <title>The Physcomitrella genome reveals evolutionary insights into the conquest of land by plants.</title>
        <authorList>
            <person name="Rensing S."/>
            <person name="Lang D."/>
            <person name="Zimmer A."/>
            <person name="Terry A."/>
            <person name="Salamov A."/>
            <person name="Shapiro H."/>
            <person name="Nishiyama T."/>
            <person name="Perroud P.-F."/>
            <person name="Lindquist E."/>
            <person name="Kamisugi Y."/>
            <person name="Tanahashi T."/>
            <person name="Sakakibara K."/>
            <person name="Fujita T."/>
            <person name="Oishi K."/>
            <person name="Shin-I T."/>
            <person name="Kuroki Y."/>
            <person name="Toyoda A."/>
            <person name="Suzuki Y."/>
            <person name="Hashimoto A."/>
            <person name="Yamaguchi K."/>
            <person name="Sugano A."/>
            <person name="Kohara Y."/>
            <person name="Fujiyama A."/>
            <person name="Anterola A."/>
            <person name="Aoki S."/>
            <person name="Ashton N."/>
            <person name="Barbazuk W.B."/>
            <person name="Barker E."/>
            <person name="Bennetzen J."/>
            <person name="Bezanilla M."/>
            <person name="Blankenship R."/>
            <person name="Cho S.H."/>
            <person name="Dutcher S."/>
            <person name="Estelle M."/>
            <person name="Fawcett J.A."/>
            <person name="Gundlach H."/>
            <person name="Hanada K."/>
            <person name="Heyl A."/>
            <person name="Hicks K.A."/>
            <person name="Hugh J."/>
            <person name="Lohr M."/>
            <person name="Mayer K."/>
            <person name="Melkozernov A."/>
            <person name="Murata T."/>
            <person name="Nelson D."/>
            <person name="Pils B."/>
            <person name="Prigge M."/>
            <person name="Reiss B."/>
            <person name="Renner T."/>
            <person name="Rombauts S."/>
            <person name="Rushton P."/>
            <person name="Sanderfoot A."/>
            <person name="Schween G."/>
            <person name="Shiu S.-H."/>
            <person name="Stueber K."/>
            <person name="Theodoulou F.L."/>
            <person name="Tu H."/>
            <person name="Van de Peer Y."/>
            <person name="Verrier P.J."/>
            <person name="Waters E."/>
            <person name="Wood A."/>
            <person name="Yang L."/>
            <person name="Cove D."/>
            <person name="Cuming A."/>
            <person name="Hasebe M."/>
            <person name="Lucas S."/>
            <person name="Mishler D.B."/>
            <person name="Reski R."/>
            <person name="Grigoriev I."/>
            <person name="Quatrano R.S."/>
            <person name="Boore J.L."/>
        </authorList>
    </citation>
    <scope>NUCLEOTIDE SEQUENCE [LARGE SCALE GENOMIC DNA]</scope>
    <source>
        <strain evidence="2 3">cv. Gransden 2004</strain>
    </source>
</reference>
<dbReference type="Proteomes" id="UP000006727">
    <property type="component" value="Chromosome 4"/>
</dbReference>
<dbReference type="STRING" id="3218.A9T3V1"/>
<evidence type="ECO:0000313" key="1">
    <source>
        <dbReference type="EMBL" id="PNR54712.1"/>
    </source>
</evidence>
<gene>
    <name evidence="1" type="ORF">PHYPA_005605</name>
</gene>
<protein>
    <submittedName>
        <fullName evidence="1 2">Uncharacterized protein</fullName>
    </submittedName>
</protein>
<name>A9T3V1_PHYPA</name>
<dbReference type="InParanoid" id="A9T3V1"/>
<dbReference type="EnsemblPlants" id="Pp3c4_1160V3.1">
    <property type="protein sequence ID" value="PAC:32922732.CDS.1"/>
    <property type="gene ID" value="Pp3c4_1160"/>
</dbReference>
<reference evidence="2" key="3">
    <citation type="submission" date="2020-12" db="UniProtKB">
        <authorList>
            <consortium name="EnsemblPlants"/>
        </authorList>
    </citation>
    <scope>IDENTIFICATION</scope>
</reference>
<keyword evidence="3" id="KW-1185">Reference proteome</keyword>
<evidence type="ECO:0000313" key="2">
    <source>
        <dbReference type="EnsemblPlants" id="PAC:32922732.CDS.1"/>
    </source>
</evidence>
<organism evidence="1">
    <name type="scientific">Physcomitrium patens</name>
    <name type="common">Spreading-leaved earth moss</name>
    <name type="synonym">Physcomitrella patens</name>
    <dbReference type="NCBI Taxonomy" id="3218"/>
    <lineage>
        <taxon>Eukaryota</taxon>
        <taxon>Viridiplantae</taxon>
        <taxon>Streptophyta</taxon>
        <taxon>Embryophyta</taxon>
        <taxon>Bryophyta</taxon>
        <taxon>Bryophytina</taxon>
        <taxon>Bryopsida</taxon>
        <taxon>Funariidae</taxon>
        <taxon>Funariales</taxon>
        <taxon>Funariaceae</taxon>
        <taxon>Physcomitrium</taxon>
    </lineage>
</organism>
<dbReference type="EMBL" id="ABEU02000004">
    <property type="protein sequence ID" value="PNR54712.1"/>
    <property type="molecule type" value="Genomic_DNA"/>
</dbReference>
<dbReference type="AlphaFoldDB" id="A9T3V1"/>
<proteinExistence type="predicted"/>
<evidence type="ECO:0000313" key="3">
    <source>
        <dbReference type="Proteomes" id="UP000006727"/>
    </source>
</evidence>
<accession>A9T3V1</accession>
<dbReference type="Gramene" id="Pp3c4_1160V3.1">
    <property type="protein sequence ID" value="PAC:32922732.CDS.1"/>
    <property type="gene ID" value="Pp3c4_1160"/>
</dbReference>
<reference evidence="1 3" key="2">
    <citation type="journal article" date="2018" name="Plant J.">
        <title>The Physcomitrella patens chromosome-scale assembly reveals moss genome structure and evolution.</title>
        <authorList>
            <person name="Lang D."/>
            <person name="Ullrich K.K."/>
            <person name="Murat F."/>
            <person name="Fuchs J."/>
            <person name="Jenkins J."/>
            <person name="Haas F.B."/>
            <person name="Piednoel M."/>
            <person name="Gundlach H."/>
            <person name="Van Bel M."/>
            <person name="Meyberg R."/>
            <person name="Vives C."/>
            <person name="Morata J."/>
            <person name="Symeonidi A."/>
            <person name="Hiss M."/>
            <person name="Muchero W."/>
            <person name="Kamisugi Y."/>
            <person name="Saleh O."/>
            <person name="Blanc G."/>
            <person name="Decker E.L."/>
            <person name="van Gessel N."/>
            <person name="Grimwood J."/>
            <person name="Hayes R.D."/>
            <person name="Graham S.W."/>
            <person name="Gunter L.E."/>
            <person name="McDaniel S.F."/>
            <person name="Hoernstein S.N.W."/>
            <person name="Larsson A."/>
            <person name="Li F.W."/>
            <person name="Perroud P.F."/>
            <person name="Phillips J."/>
            <person name="Ranjan P."/>
            <person name="Rokshar D.S."/>
            <person name="Rothfels C.J."/>
            <person name="Schneider L."/>
            <person name="Shu S."/>
            <person name="Stevenson D.W."/>
            <person name="Thummler F."/>
            <person name="Tillich M."/>
            <person name="Villarreal Aguilar J.C."/>
            <person name="Widiez T."/>
            <person name="Wong G.K."/>
            <person name="Wymore A."/>
            <person name="Zhang Y."/>
            <person name="Zimmer A.D."/>
            <person name="Quatrano R.S."/>
            <person name="Mayer K.F.X."/>
            <person name="Goodstein D."/>
            <person name="Casacuberta J.M."/>
            <person name="Vandepoele K."/>
            <person name="Reski R."/>
            <person name="Cuming A.C."/>
            <person name="Tuskan G.A."/>
            <person name="Maumus F."/>
            <person name="Salse J."/>
            <person name="Schmutz J."/>
            <person name="Rensing S.A."/>
        </authorList>
    </citation>
    <scope>NUCLEOTIDE SEQUENCE [LARGE SCALE GENOMIC DNA]</scope>
    <source>
        <strain evidence="2 3">cv. Gransden 2004</strain>
    </source>
</reference>
<sequence length="66" mass="7956">MFEVQEIVVDNRDVVPFYLKLSQKYNGHISIEICASICAIKYIHKYIHKDRYHITIQFKNQQDEIK</sequence>